<dbReference type="Gene3D" id="3.40.50.300">
    <property type="entry name" value="P-loop containing nucleotide triphosphate hydrolases"/>
    <property type="match status" value="2"/>
</dbReference>
<dbReference type="GO" id="GO:0005524">
    <property type="term" value="F:ATP binding"/>
    <property type="evidence" value="ECO:0007669"/>
    <property type="project" value="UniProtKB-KW"/>
</dbReference>
<comment type="caution">
    <text evidence="6">The sequence shown here is derived from an EMBL/GenBank/DDBJ whole genome shotgun (WGS) entry which is preliminary data.</text>
</comment>
<organism evidence="6 7">
    <name type="scientific">Zophobas morio</name>
    <dbReference type="NCBI Taxonomy" id="2755281"/>
    <lineage>
        <taxon>Eukaryota</taxon>
        <taxon>Metazoa</taxon>
        <taxon>Ecdysozoa</taxon>
        <taxon>Arthropoda</taxon>
        <taxon>Hexapoda</taxon>
        <taxon>Insecta</taxon>
        <taxon>Pterygota</taxon>
        <taxon>Neoptera</taxon>
        <taxon>Endopterygota</taxon>
        <taxon>Coleoptera</taxon>
        <taxon>Polyphaga</taxon>
        <taxon>Cucujiformia</taxon>
        <taxon>Tenebrionidae</taxon>
        <taxon>Zophobas</taxon>
    </lineage>
</organism>
<dbReference type="InterPro" id="IPR003959">
    <property type="entry name" value="ATPase_AAA_core"/>
</dbReference>
<dbReference type="CDD" id="cd19511">
    <property type="entry name" value="RecA-like_CDC48_r2-like"/>
    <property type="match status" value="1"/>
</dbReference>
<keyword evidence="2 4" id="KW-0547">Nucleotide-binding</keyword>
<dbReference type="GO" id="GO:0005737">
    <property type="term" value="C:cytoplasm"/>
    <property type="evidence" value="ECO:0007669"/>
    <property type="project" value="TreeGrafter"/>
</dbReference>
<dbReference type="PROSITE" id="PS00674">
    <property type="entry name" value="AAA"/>
    <property type="match status" value="1"/>
</dbReference>
<gene>
    <name evidence="6" type="ORF">Zmor_012369</name>
</gene>
<comment type="similarity">
    <text evidence="4">Belongs to the AAA ATPase family.</text>
</comment>
<keyword evidence="1" id="KW-0677">Repeat</keyword>
<dbReference type="GO" id="GO:0016887">
    <property type="term" value="F:ATP hydrolysis activity"/>
    <property type="evidence" value="ECO:0007669"/>
    <property type="project" value="InterPro"/>
</dbReference>
<dbReference type="AlphaFoldDB" id="A0AA38HHW4"/>
<name>A0AA38HHW4_9CUCU</name>
<protein>
    <recommendedName>
        <fullName evidence="5">AAA+ ATPase domain-containing protein</fullName>
    </recommendedName>
</protein>
<dbReference type="InterPro" id="IPR003960">
    <property type="entry name" value="ATPase_AAA_CS"/>
</dbReference>
<dbReference type="InterPro" id="IPR050168">
    <property type="entry name" value="AAA_ATPase_domain"/>
</dbReference>
<sequence length="497" mass="54828">MLGFVPPKGLLLYGPPGTGKTLIAKAIANEMRVNFITINATEVLAKFYGQSEAKLRSVFHTAAQSSPCIIFIDEVDALCPKREHAETEVEKRVVTTMLSLLDSISNGEKQNCRVVVIGATNAPDRLDSALRRPGRFDREIEIGIPNSKQRLCILKRLLAKTPHTVSDSQLESISALMHGYVGADVSSLCKEAGLLAVKRTMCSTGEEDSAGLSDLVVTEADLRKALTLVRPSAMRAVVVDVPQVYWSDIGGQEDTKQKLREAVTWPLLHPEAFLRMGIRPPKGVLLYGPPGCSKTLLAKALATESQLNFISVKSSDLFSKWVGESEKAMKEFFRKARAASPCIIFFDELDAIAGKRGRDSGENSVADRVLTQLLNELDGVEPLKNVTFLAASNRPDAIDPALMRPGRIDRILFVAPPDESSRREIFTIHLKKMPNDLTDVEVDELARKTSFFSGAEIVAVCREAAMEALRRVSECFSLEFTSHRFFTKYYRITTPLV</sequence>
<keyword evidence="3 4" id="KW-0067">ATP-binding</keyword>
<dbReference type="PANTHER" id="PTHR23077:SF27">
    <property type="entry name" value="ATPASE FAMILY GENE 2 PROTEIN HOMOLOG A"/>
    <property type="match status" value="1"/>
</dbReference>
<evidence type="ECO:0000256" key="3">
    <source>
        <dbReference type="ARBA" id="ARBA00022840"/>
    </source>
</evidence>
<reference evidence="6" key="1">
    <citation type="journal article" date="2023" name="G3 (Bethesda)">
        <title>Whole genome assemblies of Zophobas morio and Tenebrio molitor.</title>
        <authorList>
            <person name="Kaur S."/>
            <person name="Stinson S.A."/>
            <person name="diCenzo G.C."/>
        </authorList>
    </citation>
    <scope>NUCLEOTIDE SEQUENCE</scope>
    <source>
        <strain evidence="6">QUZm001</strain>
    </source>
</reference>
<evidence type="ECO:0000256" key="4">
    <source>
        <dbReference type="RuleBase" id="RU003651"/>
    </source>
</evidence>
<proteinExistence type="inferred from homology"/>
<feature type="domain" description="AAA+ ATPase" evidence="5">
    <location>
        <begin position="6"/>
        <end position="146"/>
    </location>
</feature>
<feature type="domain" description="AAA+ ATPase" evidence="5">
    <location>
        <begin position="280"/>
        <end position="418"/>
    </location>
</feature>
<dbReference type="SUPFAM" id="SSF52540">
    <property type="entry name" value="P-loop containing nucleoside triphosphate hydrolases"/>
    <property type="match status" value="2"/>
</dbReference>
<evidence type="ECO:0000256" key="2">
    <source>
        <dbReference type="ARBA" id="ARBA00022741"/>
    </source>
</evidence>
<accession>A0AA38HHW4</accession>
<dbReference type="EMBL" id="JALNTZ010003954">
    <property type="protein sequence ID" value="KAJ3615696.1"/>
    <property type="molecule type" value="Genomic_DNA"/>
</dbReference>
<dbReference type="InterPro" id="IPR041569">
    <property type="entry name" value="AAA_lid_3"/>
</dbReference>
<dbReference type="InterPro" id="IPR027417">
    <property type="entry name" value="P-loop_NTPase"/>
</dbReference>
<dbReference type="FunFam" id="3.40.50.300:FF:000018">
    <property type="entry name" value="Cell division control 48"/>
    <property type="match status" value="1"/>
</dbReference>
<evidence type="ECO:0000256" key="1">
    <source>
        <dbReference type="ARBA" id="ARBA00022737"/>
    </source>
</evidence>
<dbReference type="Gene3D" id="1.10.8.60">
    <property type="match status" value="2"/>
</dbReference>
<dbReference type="Proteomes" id="UP001168821">
    <property type="component" value="Unassembled WGS sequence"/>
</dbReference>
<keyword evidence="7" id="KW-1185">Reference proteome</keyword>
<evidence type="ECO:0000259" key="5">
    <source>
        <dbReference type="SMART" id="SM00382"/>
    </source>
</evidence>
<dbReference type="InterPro" id="IPR003593">
    <property type="entry name" value="AAA+_ATPase"/>
</dbReference>
<evidence type="ECO:0000313" key="7">
    <source>
        <dbReference type="Proteomes" id="UP001168821"/>
    </source>
</evidence>
<dbReference type="PANTHER" id="PTHR23077">
    <property type="entry name" value="AAA-FAMILY ATPASE"/>
    <property type="match status" value="1"/>
</dbReference>
<dbReference type="FunFam" id="3.40.50.300:FF:000012">
    <property type="entry name" value="Transitional endoplasmic reticulum ATPase"/>
    <property type="match status" value="1"/>
</dbReference>
<evidence type="ECO:0000313" key="6">
    <source>
        <dbReference type="EMBL" id="KAJ3615696.1"/>
    </source>
</evidence>
<dbReference type="Pfam" id="PF17862">
    <property type="entry name" value="AAA_lid_3"/>
    <property type="match status" value="2"/>
</dbReference>
<dbReference type="Pfam" id="PF00004">
    <property type="entry name" value="AAA"/>
    <property type="match status" value="2"/>
</dbReference>
<dbReference type="SMART" id="SM00382">
    <property type="entry name" value="AAA"/>
    <property type="match status" value="2"/>
</dbReference>